<gene>
    <name evidence="2" type="ORF">GBM95_04225</name>
</gene>
<dbReference type="AlphaFoldDB" id="A0A6I1EQN3"/>
<dbReference type="Proteomes" id="UP000430564">
    <property type="component" value="Unassembled WGS sequence"/>
</dbReference>
<comment type="caution">
    <text evidence="2">The sequence shown here is derived from an EMBL/GenBank/DDBJ whole genome shotgun (WGS) entry which is preliminary data.</text>
</comment>
<dbReference type="PANTHER" id="PTHR39165">
    <property type="entry name" value="IG HYPOTHETICAL 17883"/>
    <property type="match status" value="1"/>
</dbReference>
<feature type="transmembrane region" description="Helical" evidence="1">
    <location>
        <begin position="93"/>
        <end position="121"/>
    </location>
</feature>
<keyword evidence="1" id="KW-0812">Transmembrane</keyword>
<feature type="transmembrane region" description="Helical" evidence="1">
    <location>
        <begin position="61"/>
        <end position="81"/>
    </location>
</feature>
<name>A0A6I1EQN3_9BURK</name>
<dbReference type="Pfam" id="PF04306">
    <property type="entry name" value="DUF456"/>
    <property type="match status" value="1"/>
</dbReference>
<dbReference type="InterPro" id="IPR007403">
    <property type="entry name" value="DUF456"/>
</dbReference>
<feature type="transmembrane region" description="Helical" evidence="1">
    <location>
        <begin position="141"/>
        <end position="167"/>
    </location>
</feature>
<evidence type="ECO:0000313" key="3">
    <source>
        <dbReference type="Proteomes" id="UP000430564"/>
    </source>
</evidence>
<dbReference type="PANTHER" id="PTHR39165:SF1">
    <property type="entry name" value="DUF456 DOMAIN-CONTAINING PROTEIN"/>
    <property type="match status" value="1"/>
</dbReference>
<dbReference type="OrthoDB" id="9134540at2"/>
<dbReference type="RefSeq" id="WP_152157944.1">
    <property type="nucleotide sequence ID" value="NZ_WEHX01000016.1"/>
</dbReference>
<proteinExistence type="predicted"/>
<sequence length="169" mass="17605">MEWLTSIDWFALACWLGAFVLIALGFAGTIVPAIPGLPMIAGGAWLIGWADNYDKVGWKTILFLAVLAVIGVIVDSVAQTAGAQKAGASKAGIIGSLVGTVLGMFMGLFGLLFMPLIGAAIGEFWAKRDLIHAGRVGVATWIGMIVGTAVKVALAFAMTGILFFVYLTA</sequence>
<keyword evidence="1" id="KW-0472">Membrane</keyword>
<feature type="transmembrane region" description="Helical" evidence="1">
    <location>
        <begin position="12"/>
        <end position="41"/>
    </location>
</feature>
<accession>A0A6I1EQN3</accession>
<keyword evidence="1" id="KW-1133">Transmembrane helix</keyword>
<evidence type="ECO:0000256" key="1">
    <source>
        <dbReference type="SAM" id="Phobius"/>
    </source>
</evidence>
<protein>
    <submittedName>
        <fullName evidence="2">DUF456 domain-containing protein</fullName>
    </submittedName>
</protein>
<dbReference type="EMBL" id="WEHX01000016">
    <property type="protein sequence ID" value="KAB7661689.1"/>
    <property type="molecule type" value="Genomic_DNA"/>
</dbReference>
<reference evidence="2 3" key="1">
    <citation type="submission" date="2019-10" db="EMBL/GenBank/DDBJ databases">
        <title>Genome diversity of Sutterella seckii.</title>
        <authorList>
            <person name="Chaplin A.V."/>
            <person name="Sokolova S.R."/>
            <person name="Mosin K.A."/>
            <person name="Ivanova E.L."/>
            <person name="Kochetkova T.O."/>
            <person name="Goltsov A.Y."/>
            <person name="Trofimov D.Y."/>
            <person name="Efimov B.A."/>
        </authorList>
    </citation>
    <scope>NUCLEOTIDE SEQUENCE [LARGE SCALE GENOMIC DNA]</scope>
    <source>
        <strain evidence="2 3">ASD393</strain>
    </source>
</reference>
<organism evidence="2 3">
    <name type="scientific">Sutterella seckii</name>
    <dbReference type="NCBI Taxonomy" id="1944635"/>
    <lineage>
        <taxon>Bacteria</taxon>
        <taxon>Pseudomonadati</taxon>
        <taxon>Pseudomonadota</taxon>
        <taxon>Betaproteobacteria</taxon>
        <taxon>Burkholderiales</taxon>
        <taxon>Sutterellaceae</taxon>
        <taxon>Sutterella</taxon>
    </lineage>
</organism>
<evidence type="ECO:0000313" key="2">
    <source>
        <dbReference type="EMBL" id="KAB7661689.1"/>
    </source>
</evidence>